<dbReference type="Proteomes" id="UP000596130">
    <property type="component" value="Chromosome"/>
</dbReference>
<dbReference type="EMBL" id="CP065959">
    <property type="protein sequence ID" value="QQC94267.1"/>
    <property type="molecule type" value="Genomic_DNA"/>
</dbReference>
<gene>
    <name evidence="1" type="ORF">I8755_32835</name>
</gene>
<organism evidence="1 2">
    <name type="scientific">Streptomyces alfalfae</name>
    <dbReference type="NCBI Taxonomy" id="1642299"/>
    <lineage>
        <taxon>Bacteria</taxon>
        <taxon>Bacillati</taxon>
        <taxon>Actinomycetota</taxon>
        <taxon>Actinomycetes</taxon>
        <taxon>Kitasatosporales</taxon>
        <taxon>Streptomycetaceae</taxon>
        <taxon>Streptomyces</taxon>
    </lineage>
</organism>
<evidence type="ECO:0000313" key="1">
    <source>
        <dbReference type="EMBL" id="QQC94267.1"/>
    </source>
</evidence>
<name>A0A7T4PPW5_9ACTN</name>
<protein>
    <submittedName>
        <fullName evidence="1">Uncharacterized protein</fullName>
    </submittedName>
</protein>
<proteinExistence type="predicted"/>
<evidence type="ECO:0000313" key="2">
    <source>
        <dbReference type="Proteomes" id="UP000596130"/>
    </source>
</evidence>
<dbReference type="RefSeq" id="WP_167529972.1">
    <property type="nucleotide sequence ID" value="NZ_CP065959.1"/>
</dbReference>
<sequence>MTGSEDADAQRLQFFLSKSTWNDVKVNNRRLQLIAPIRPQPRTISVCWSSTTLGTARTAPPPRA</sequence>
<reference evidence="1 2" key="1">
    <citation type="submission" date="2020-12" db="EMBL/GenBank/DDBJ databases">
        <title>Identification and biosynthesis of polyene macrolides produced by Streptomyces alfalfae Men-myco-93-63.</title>
        <authorList>
            <person name="Liu D."/>
            <person name="Li Y."/>
            <person name="Liu L."/>
            <person name="Han X."/>
            <person name="Shen F."/>
        </authorList>
    </citation>
    <scope>NUCLEOTIDE SEQUENCE [LARGE SCALE GENOMIC DNA]</scope>
    <source>
        <strain evidence="1 2">Men-myco-93-63</strain>
    </source>
</reference>
<dbReference type="AlphaFoldDB" id="A0A7T4PPW5"/>
<accession>A0A7T4PPW5</accession>